<dbReference type="PANTHER" id="PTHR30592:SF1">
    <property type="entry name" value="SULFUR CARRIER PROTEIN FDHD"/>
    <property type="match status" value="1"/>
</dbReference>
<dbReference type="RefSeq" id="WP_169204762.1">
    <property type="nucleotide sequence ID" value="NZ_CP059560.1"/>
</dbReference>
<dbReference type="SUPFAM" id="SSF53927">
    <property type="entry name" value="Cytidine deaminase-like"/>
    <property type="match status" value="1"/>
</dbReference>
<protein>
    <recommendedName>
        <fullName evidence="3">Sulfur carrier protein FdhD</fullName>
    </recommendedName>
</protein>
<evidence type="ECO:0000256" key="1">
    <source>
        <dbReference type="ARBA" id="ARBA00022490"/>
    </source>
</evidence>
<reference evidence="4 5" key="1">
    <citation type="submission" date="2019-12" db="EMBL/GenBank/DDBJ databases">
        <title>Comparative genomics gives insights into the taxonomy of the Azoarcus-Aromatoleum group and reveals separate origins of nif in the plant-associated Azoarcus and non-plant-associated Aromatoleum sub-groups.</title>
        <authorList>
            <person name="Lafos M."/>
            <person name="Maluk M."/>
            <person name="Batista M."/>
            <person name="Junghare M."/>
            <person name="Carmona M."/>
            <person name="Faoro H."/>
            <person name="Cruz L.M."/>
            <person name="Battistoni F."/>
            <person name="De Souza E."/>
            <person name="Pedrosa F."/>
            <person name="Chen W.-M."/>
            <person name="Poole P.S."/>
            <person name="Dixon R.A."/>
            <person name="James E.K."/>
        </authorList>
    </citation>
    <scope>NUCLEOTIDE SEQUENCE [LARGE SCALE GENOMIC DNA]</scope>
    <source>
        <strain evidence="4 5">ToN1</strain>
    </source>
</reference>
<dbReference type="HAMAP" id="MF_00187">
    <property type="entry name" value="FdhD"/>
    <property type="match status" value="1"/>
</dbReference>
<dbReference type="Gene3D" id="3.40.140.10">
    <property type="entry name" value="Cytidine Deaminase, domain 2"/>
    <property type="match status" value="1"/>
</dbReference>
<evidence type="ECO:0000256" key="3">
    <source>
        <dbReference type="HAMAP-Rule" id="MF_00187"/>
    </source>
</evidence>
<name>A0ABX1ML05_9RHOO</name>
<evidence type="ECO:0000313" key="4">
    <source>
        <dbReference type="EMBL" id="NMF87328.1"/>
    </source>
</evidence>
<accession>A0ABX1ML05</accession>
<gene>
    <name evidence="3 4" type="primary">fdhD</name>
    <name evidence="4" type="ORF">GPA26_02425</name>
</gene>
<feature type="active site" description="Cysteine persulfide intermediate" evidence="3">
    <location>
        <position position="136"/>
    </location>
</feature>
<proteinExistence type="inferred from homology"/>
<comment type="subcellular location">
    <subcellularLocation>
        <location evidence="3">Cytoplasm</location>
    </subcellularLocation>
</comment>
<keyword evidence="1 3" id="KW-0963">Cytoplasm</keyword>
<comment type="function">
    <text evidence="3">Required for formate dehydrogenase (FDH) activity. Acts as a sulfur carrier protein that transfers sulfur from IscS to the molybdenum cofactor prior to its insertion into FDH.</text>
</comment>
<dbReference type="NCBIfam" id="TIGR00129">
    <property type="entry name" value="fdhD_narQ"/>
    <property type="match status" value="1"/>
</dbReference>
<keyword evidence="2 3" id="KW-0501">Molybdenum cofactor biosynthesis</keyword>
<comment type="similarity">
    <text evidence="3">Belongs to the FdhD family.</text>
</comment>
<dbReference type="Pfam" id="PF02634">
    <property type="entry name" value="FdhD-NarQ"/>
    <property type="match status" value="1"/>
</dbReference>
<evidence type="ECO:0000313" key="5">
    <source>
        <dbReference type="Proteomes" id="UP000652074"/>
    </source>
</evidence>
<dbReference type="Gene3D" id="3.10.20.10">
    <property type="match status" value="1"/>
</dbReference>
<feature type="binding site" evidence="3">
    <location>
        <begin position="275"/>
        <end position="280"/>
    </location>
    <ligand>
        <name>Mo-bis(molybdopterin guanine dinucleotide)</name>
        <dbReference type="ChEBI" id="CHEBI:60539"/>
    </ligand>
</feature>
<keyword evidence="5" id="KW-1185">Reference proteome</keyword>
<dbReference type="PIRSF" id="PIRSF015626">
    <property type="entry name" value="FdhD"/>
    <property type="match status" value="1"/>
</dbReference>
<organism evidence="4 5">
    <name type="scientific">Aromatoleum petrolei</name>
    <dbReference type="NCBI Taxonomy" id="76116"/>
    <lineage>
        <taxon>Bacteria</taxon>
        <taxon>Pseudomonadati</taxon>
        <taxon>Pseudomonadota</taxon>
        <taxon>Betaproteobacteria</taxon>
        <taxon>Rhodocyclales</taxon>
        <taxon>Rhodocyclaceae</taxon>
        <taxon>Aromatoleum</taxon>
    </lineage>
</organism>
<evidence type="ECO:0000256" key="2">
    <source>
        <dbReference type="ARBA" id="ARBA00023150"/>
    </source>
</evidence>
<sequence length="289" mass="30391">MRARTTGATLRNEHPADLALGALPDAEPVPAYVAASAWRTGDGTRMACLERLIEESPVALVYNGISHAVMLASPSDLEDFAVGFSLCEGIITSPGEIYGIEVAHGALGIETRIELAAERFMSMKARRRSLAGRTGCGLCGVDSLAAALRPVAPVQDVLEVGPAAVLRAIRDLPGHQTLHRLTGAGHAAAWADRDGRILMLREDVGRHNALDKLIGGLLREGIAPASGFAVVTSRASYEMVQKLGAFGGGLLAAVSAPTAAAVRVAQESNITLVGFVREDRFTTYTTRSL</sequence>
<dbReference type="Proteomes" id="UP000652074">
    <property type="component" value="Unassembled WGS sequence"/>
</dbReference>
<dbReference type="EMBL" id="WTVR01000003">
    <property type="protein sequence ID" value="NMF87328.1"/>
    <property type="molecule type" value="Genomic_DNA"/>
</dbReference>
<dbReference type="InterPro" id="IPR016193">
    <property type="entry name" value="Cytidine_deaminase-like"/>
</dbReference>
<comment type="caution">
    <text evidence="4">The sequence shown here is derived from an EMBL/GenBank/DDBJ whole genome shotgun (WGS) entry which is preliminary data.</text>
</comment>
<dbReference type="PANTHER" id="PTHR30592">
    <property type="entry name" value="FORMATE DEHYDROGENASE"/>
    <property type="match status" value="1"/>
</dbReference>
<dbReference type="InterPro" id="IPR003786">
    <property type="entry name" value="FdhD"/>
</dbReference>